<dbReference type="Pfam" id="PF20090">
    <property type="entry name" value="DUF6482"/>
    <property type="match status" value="1"/>
</dbReference>
<accession>A0A075P4K2</accession>
<dbReference type="KEGG" id="aal:EP13_18980"/>
<proteinExistence type="predicted"/>
<evidence type="ECO:0000313" key="1">
    <source>
        <dbReference type="EMBL" id="AIG00599.1"/>
    </source>
</evidence>
<dbReference type="InterPro" id="IPR045508">
    <property type="entry name" value="DUF6482"/>
</dbReference>
<name>A0A075P4K2_9ALTE</name>
<dbReference type="GeneID" id="78256964"/>
<organism evidence="1 2">
    <name type="scientific">Alteromonas australica</name>
    <dbReference type="NCBI Taxonomy" id="589873"/>
    <lineage>
        <taxon>Bacteria</taxon>
        <taxon>Pseudomonadati</taxon>
        <taxon>Pseudomonadota</taxon>
        <taxon>Gammaproteobacteria</taxon>
        <taxon>Alteromonadales</taxon>
        <taxon>Alteromonadaceae</taxon>
        <taxon>Alteromonas/Salinimonas group</taxon>
        <taxon>Alteromonas</taxon>
    </lineage>
</organism>
<evidence type="ECO:0000313" key="2">
    <source>
        <dbReference type="Proteomes" id="UP000056090"/>
    </source>
</evidence>
<gene>
    <name evidence="1" type="ORF">EP13_18980</name>
</gene>
<dbReference type="AlphaFoldDB" id="A0A075P4K2"/>
<dbReference type="RefSeq" id="WP_044058570.1">
    <property type="nucleotide sequence ID" value="NZ_CBCSKJ010000004.1"/>
</dbReference>
<protein>
    <submittedName>
        <fullName evidence="1">NADH-quinone reductase</fullName>
    </submittedName>
</protein>
<reference evidence="1 2" key="1">
    <citation type="submission" date="2014-06" db="EMBL/GenBank/DDBJ databases">
        <title>Genomes of Alteromonas australica, a world apart.</title>
        <authorList>
            <person name="Gonzaga A."/>
            <person name="Lopez-Perez M."/>
            <person name="Rodriguez-Valera F."/>
        </authorList>
    </citation>
    <scope>NUCLEOTIDE SEQUENCE [LARGE SCALE GENOMIC DNA]</scope>
    <source>
        <strain evidence="1 2">H 17</strain>
    </source>
</reference>
<keyword evidence="2" id="KW-1185">Reference proteome</keyword>
<sequence length="102" mass="11793">MIKFPYTNIEHAAWEIDYLEVQSYEMNVYLVYLTVGDKSGMVYDKLDKPMRFFSTGHIREAFAHCTVKTAVMKHDSPYDEMIGNPPKSAEQMALPFSMALPY</sequence>
<dbReference type="Proteomes" id="UP000056090">
    <property type="component" value="Chromosome"/>
</dbReference>
<dbReference type="eggNOG" id="ENOG5032XHQ">
    <property type="taxonomic scope" value="Bacteria"/>
</dbReference>
<dbReference type="EMBL" id="CP008849">
    <property type="protein sequence ID" value="AIG00599.1"/>
    <property type="molecule type" value="Genomic_DNA"/>
</dbReference>